<evidence type="ECO:0000313" key="4">
    <source>
        <dbReference type="Proteomes" id="UP001283341"/>
    </source>
</evidence>
<feature type="region of interest" description="Disordered" evidence="1">
    <location>
        <begin position="72"/>
        <end position="145"/>
    </location>
</feature>
<name>A0AAE0I3D8_9PEZI</name>
<feature type="transmembrane region" description="Helical" evidence="2">
    <location>
        <begin position="12"/>
        <end position="33"/>
    </location>
</feature>
<keyword evidence="2" id="KW-0472">Membrane</keyword>
<evidence type="ECO:0000256" key="1">
    <source>
        <dbReference type="SAM" id="MobiDB-lite"/>
    </source>
</evidence>
<keyword evidence="2" id="KW-1133">Transmembrane helix</keyword>
<dbReference type="EMBL" id="JAUEDM010000005">
    <property type="protein sequence ID" value="KAK3316881.1"/>
    <property type="molecule type" value="Genomic_DNA"/>
</dbReference>
<keyword evidence="4" id="KW-1185">Reference proteome</keyword>
<proteinExistence type="predicted"/>
<reference evidence="3" key="2">
    <citation type="submission" date="2023-06" db="EMBL/GenBank/DDBJ databases">
        <authorList>
            <consortium name="Lawrence Berkeley National Laboratory"/>
            <person name="Haridas S."/>
            <person name="Hensen N."/>
            <person name="Bonometti L."/>
            <person name="Westerberg I."/>
            <person name="Brannstrom I.O."/>
            <person name="Guillou S."/>
            <person name="Cros-Aarteil S."/>
            <person name="Calhoun S."/>
            <person name="Kuo A."/>
            <person name="Mondo S."/>
            <person name="Pangilinan J."/>
            <person name="Riley R."/>
            <person name="Labutti K."/>
            <person name="Andreopoulos B."/>
            <person name="Lipzen A."/>
            <person name="Chen C."/>
            <person name="Yanf M."/>
            <person name="Daum C."/>
            <person name="Ng V."/>
            <person name="Clum A."/>
            <person name="Steindorff A."/>
            <person name="Ohm R."/>
            <person name="Martin F."/>
            <person name="Silar P."/>
            <person name="Natvig D."/>
            <person name="Lalanne C."/>
            <person name="Gautier V."/>
            <person name="Ament-Velasquez S.L."/>
            <person name="Kruys A."/>
            <person name="Hutchinson M.I."/>
            <person name="Powell A.J."/>
            <person name="Barry K."/>
            <person name="Miller A.N."/>
            <person name="Grigoriev I.V."/>
            <person name="Debuchy R."/>
            <person name="Gladieux P."/>
            <person name="Thoren M.H."/>
            <person name="Johannesson H."/>
        </authorList>
    </citation>
    <scope>NUCLEOTIDE SEQUENCE</scope>
    <source>
        <strain evidence="3">CBS 118394</strain>
    </source>
</reference>
<evidence type="ECO:0000313" key="3">
    <source>
        <dbReference type="EMBL" id="KAK3316881.1"/>
    </source>
</evidence>
<comment type="caution">
    <text evidence="3">The sequence shown here is derived from an EMBL/GenBank/DDBJ whole genome shotgun (WGS) entry which is preliminary data.</text>
</comment>
<gene>
    <name evidence="3" type="ORF">B0H66DRAFT_535111</name>
</gene>
<organism evidence="3 4">
    <name type="scientific">Apodospora peruviana</name>
    <dbReference type="NCBI Taxonomy" id="516989"/>
    <lineage>
        <taxon>Eukaryota</taxon>
        <taxon>Fungi</taxon>
        <taxon>Dikarya</taxon>
        <taxon>Ascomycota</taxon>
        <taxon>Pezizomycotina</taxon>
        <taxon>Sordariomycetes</taxon>
        <taxon>Sordariomycetidae</taxon>
        <taxon>Sordariales</taxon>
        <taxon>Lasiosphaeriaceae</taxon>
        <taxon>Apodospora</taxon>
    </lineage>
</organism>
<dbReference type="AlphaFoldDB" id="A0AAE0I3D8"/>
<reference evidence="3" key="1">
    <citation type="journal article" date="2023" name="Mol. Phylogenet. Evol.">
        <title>Genome-scale phylogeny and comparative genomics of the fungal order Sordariales.</title>
        <authorList>
            <person name="Hensen N."/>
            <person name="Bonometti L."/>
            <person name="Westerberg I."/>
            <person name="Brannstrom I.O."/>
            <person name="Guillou S."/>
            <person name="Cros-Aarteil S."/>
            <person name="Calhoun S."/>
            <person name="Haridas S."/>
            <person name="Kuo A."/>
            <person name="Mondo S."/>
            <person name="Pangilinan J."/>
            <person name="Riley R."/>
            <person name="LaButti K."/>
            <person name="Andreopoulos B."/>
            <person name="Lipzen A."/>
            <person name="Chen C."/>
            <person name="Yan M."/>
            <person name="Daum C."/>
            <person name="Ng V."/>
            <person name="Clum A."/>
            <person name="Steindorff A."/>
            <person name="Ohm R.A."/>
            <person name="Martin F."/>
            <person name="Silar P."/>
            <person name="Natvig D.O."/>
            <person name="Lalanne C."/>
            <person name="Gautier V."/>
            <person name="Ament-Velasquez S.L."/>
            <person name="Kruys A."/>
            <person name="Hutchinson M.I."/>
            <person name="Powell A.J."/>
            <person name="Barry K."/>
            <person name="Miller A.N."/>
            <person name="Grigoriev I.V."/>
            <person name="Debuchy R."/>
            <person name="Gladieux P."/>
            <person name="Hiltunen Thoren M."/>
            <person name="Johannesson H."/>
        </authorList>
    </citation>
    <scope>NUCLEOTIDE SEQUENCE</scope>
    <source>
        <strain evidence="3">CBS 118394</strain>
    </source>
</reference>
<keyword evidence="2" id="KW-0812">Transmembrane</keyword>
<accession>A0AAE0I3D8</accession>
<sequence length="173" mass="18798">MWHVAGSGSTLSIVAAIVVVSLVILIIVIVTIYKRKQKKKLADEENAYAAKIARSSGNSDTSQLARMNLTPQPYYGQLHSPLPTTPRDHSLPTISRDHSVPPTPRGDHPSSYWQEEGASLLSPGGRGTRFQEGEGAREGGVSMPERAAVRQQLSDIEDGVIRNERMQGVGSNR</sequence>
<dbReference type="Proteomes" id="UP001283341">
    <property type="component" value="Unassembled WGS sequence"/>
</dbReference>
<evidence type="ECO:0000256" key="2">
    <source>
        <dbReference type="SAM" id="Phobius"/>
    </source>
</evidence>
<protein>
    <submittedName>
        <fullName evidence="3">Uncharacterized protein</fullName>
    </submittedName>
</protein>
<feature type="compositionally biased region" description="Basic and acidic residues" evidence="1">
    <location>
        <begin position="86"/>
        <end position="99"/>
    </location>
</feature>